<dbReference type="Pfam" id="PF00155">
    <property type="entry name" value="Aminotran_1_2"/>
    <property type="match status" value="1"/>
</dbReference>
<dbReference type="InterPro" id="IPR015422">
    <property type="entry name" value="PyrdxlP-dep_Trfase_small"/>
</dbReference>
<dbReference type="InterPro" id="IPR051798">
    <property type="entry name" value="Class-II_PLP-Dep_Aminotrans"/>
</dbReference>
<evidence type="ECO:0000313" key="8">
    <source>
        <dbReference type="Proteomes" id="UP001595478"/>
    </source>
</evidence>
<evidence type="ECO:0000256" key="4">
    <source>
        <dbReference type="ARBA" id="ARBA00023239"/>
    </source>
</evidence>
<keyword evidence="4 7" id="KW-0456">Lyase</keyword>
<dbReference type="InterPro" id="IPR015424">
    <property type="entry name" value="PyrdxlP-dep_Trfase"/>
</dbReference>
<dbReference type="EMBL" id="JBHRSW010000049">
    <property type="protein sequence ID" value="MFC3123333.1"/>
    <property type="molecule type" value="Genomic_DNA"/>
</dbReference>
<evidence type="ECO:0000259" key="6">
    <source>
        <dbReference type="Pfam" id="PF00155"/>
    </source>
</evidence>
<comment type="caution">
    <text evidence="7">The sequence shown here is derived from an EMBL/GenBank/DDBJ whole genome shotgun (WGS) entry which is preliminary data.</text>
</comment>
<gene>
    <name evidence="7" type="ORF">ACFOHL_17055</name>
</gene>
<dbReference type="InterPro" id="IPR004839">
    <property type="entry name" value="Aminotransferase_I/II_large"/>
</dbReference>
<evidence type="ECO:0000313" key="7">
    <source>
        <dbReference type="EMBL" id="MFC3123333.1"/>
    </source>
</evidence>
<keyword evidence="3" id="KW-0663">Pyridoxal phosphate</keyword>
<dbReference type="PANTHER" id="PTHR43525">
    <property type="entry name" value="PROTEIN MALY"/>
    <property type="match status" value="1"/>
</dbReference>
<comment type="similarity">
    <text evidence="5">Belongs to the class-II pyridoxal-phosphate-dependent aminotransferase family. MalY/PatB cystathionine beta-lyase subfamily.</text>
</comment>
<dbReference type="Gene3D" id="3.90.1150.10">
    <property type="entry name" value="Aspartate Aminotransferase, domain 1"/>
    <property type="match status" value="1"/>
</dbReference>
<protein>
    <recommendedName>
        <fullName evidence="2">cysteine-S-conjugate beta-lyase</fullName>
        <ecNumber evidence="2">4.4.1.13</ecNumber>
    </recommendedName>
</protein>
<dbReference type="NCBIfam" id="TIGR04350">
    <property type="entry name" value="C_S_lyase_PatB"/>
    <property type="match status" value="1"/>
</dbReference>
<name>A0ABV7FSL7_9ALTE</name>
<proteinExistence type="inferred from homology"/>
<accession>A0ABV7FSL7</accession>
<dbReference type="EC" id="4.4.1.13" evidence="2"/>
<keyword evidence="8" id="KW-1185">Reference proteome</keyword>
<evidence type="ECO:0000256" key="3">
    <source>
        <dbReference type="ARBA" id="ARBA00022898"/>
    </source>
</evidence>
<dbReference type="SUPFAM" id="SSF53383">
    <property type="entry name" value="PLP-dependent transferases"/>
    <property type="match status" value="1"/>
</dbReference>
<comment type="cofactor">
    <cofactor evidence="1">
        <name>pyridoxal 5'-phosphate</name>
        <dbReference type="ChEBI" id="CHEBI:597326"/>
    </cofactor>
</comment>
<feature type="domain" description="Aminotransferase class I/classII large" evidence="6">
    <location>
        <begin position="39"/>
        <end position="373"/>
    </location>
</feature>
<evidence type="ECO:0000256" key="5">
    <source>
        <dbReference type="ARBA" id="ARBA00037974"/>
    </source>
</evidence>
<dbReference type="Gene3D" id="3.40.640.10">
    <property type="entry name" value="Type I PLP-dependent aspartate aminotransferase-like (Major domain)"/>
    <property type="match status" value="1"/>
</dbReference>
<evidence type="ECO:0000256" key="2">
    <source>
        <dbReference type="ARBA" id="ARBA00012224"/>
    </source>
</evidence>
<organism evidence="7 8">
    <name type="scientific">Agaribacter flavus</name>
    <dbReference type="NCBI Taxonomy" id="1902781"/>
    <lineage>
        <taxon>Bacteria</taxon>
        <taxon>Pseudomonadati</taxon>
        <taxon>Pseudomonadota</taxon>
        <taxon>Gammaproteobacteria</taxon>
        <taxon>Alteromonadales</taxon>
        <taxon>Alteromonadaceae</taxon>
        <taxon>Agaribacter</taxon>
    </lineage>
</organism>
<dbReference type="PANTHER" id="PTHR43525:SF1">
    <property type="entry name" value="PROTEIN MALY"/>
    <property type="match status" value="1"/>
</dbReference>
<dbReference type="Proteomes" id="UP001595478">
    <property type="component" value="Unassembled WGS sequence"/>
</dbReference>
<reference evidence="8" key="1">
    <citation type="journal article" date="2019" name="Int. J. Syst. Evol. Microbiol.">
        <title>The Global Catalogue of Microorganisms (GCM) 10K type strain sequencing project: providing services to taxonomists for standard genome sequencing and annotation.</title>
        <authorList>
            <consortium name="The Broad Institute Genomics Platform"/>
            <consortium name="The Broad Institute Genome Sequencing Center for Infectious Disease"/>
            <person name="Wu L."/>
            <person name="Ma J."/>
        </authorList>
    </citation>
    <scope>NUCLEOTIDE SEQUENCE [LARGE SCALE GENOMIC DNA]</scope>
    <source>
        <strain evidence="8">KCTC 52473</strain>
    </source>
</reference>
<dbReference type="InterPro" id="IPR027619">
    <property type="entry name" value="C-S_lyase_PatB-like"/>
</dbReference>
<evidence type="ECO:0000256" key="1">
    <source>
        <dbReference type="ARBA" id="ARBA00001933"/>
    </source>
</evidence>
<dbReference type="CDD" id="cd00609">
    <property type="entry name" value="AAT_like"/>
    <property type="match status" value="1"/>
</dbReference>
<dbReference type="InterPro" id="IPR015421">
    <property type="entry name" value="PyrdxlP-dep_Trfase_major"/>
</dbReference>
<dbReference type="RefSeq" id="WP_376921451.1">
    <property type="nucleotide sequence ID" value="NZ_JBHRSW010000049.1"/>
</dbReference>
<dbReference type="GO" id="GO:0047804">
    <property type="term" value="F:cysteine-S-conjugate beta-lyase activity"/>
    <property type="evidence" value="ECO:0007669"/>
    <property type="project" value="UniProtKB-EC"/>
</dbReference>
<sequence length="375" mass="41546">MYNFDTLTDRSPTHAFKWERYKGKDIIPTWVADTEFSSPQPIIDALVKRSQHGLFGYTLPKEYTPATDAIIDWCKKQYDWHIEADWIVWTPGVVPAFNMACKGFASDQSSIIVQTPNYPPLLAAPQINGKARLEVSTVFVDGRWTLDFDALEAHAAKPHTSLFILCNPMNPVGTVLNKEELTRIANICTANGVTVCSDEIHCDLILDDVRHIPAGKIPSLEDQSITLMAASKTFNVAGLGTSFAIIPNAKIRRQFVNAGAGIVPWVTVMGLVATEVAFTQCQDWLNAQLDYLRANRDYLVEAINNIDGLSCVAPEATFLLWVDASGLGVSDTQKWCEDRGVGPSPGRDFGQANFFRINYGCPRSMLESIVERLSK</sequence>